<keyword evidence="2" id="KW-0677">Repeat</keyword>
<dbReference type="PANTHER" id="PTHR18976:SF11">
    <property type="entry name" value="APOLIPOPROTEIN A-I"/>
    <property type="match status" value="1"/>
</dbReference>
<evidence type="ECO:0000256" key="5">
    <source>
        <dbReference type="SAM" id="Coils"/>
    </source>
</evidence>
<dbReference type="GO" id="GO:0034362">
    <property type="term" value="C:low-density lipoprotein particle"/>
    <property type="evidence" value="ECO:0007669"/>
    <property type="project" value="TreeGrafter"/>
</dbReference>
<protein>
    <submittedName>
        <fullName evidence="8">Apolipoprotein A-I</fullName>
    </submittedName>
</protein>
<dbReference type="KEGG" id="gsh:117347116"/>
<evidence type="ECO:0000256" key="2">
    <source>
        <dbReference type="ARBA" id="ARBA00022737"/>
    </source>
</evidence>
<evidence type="ECO:0000313" key="8">
    <source>
        <dbReference type="RefSeq" id="XP_033773438.1"/>
    </source>
</evidence>
<name>A0A6P8PFC0_GEOSA</name>
<keyword evidence="6" id="KW-0732">Signal</keyword>
<dbReference type="GO" id="GO:0033700">
    <property type="term" value="P:phospholipid efflux"/>
    <property type="evidence" value="ECO:0007669"/>
    <property type="project" value="TreeGrafter"/>
</dbReference>
<evidence type="ECO:0000256" key="6">
    <source>
        <dbReference type="SAM" id="SignalP"/>
    </source>
</evidence>
<dbReference type="GO" id="GO:0005543">
    <property type="term" value="F:phospholipid binding"/>
    <property type="evidence" value="ECO:0007669"/>
    <property type="project" value="TreeGrafter"/>
</dbReference>
<evidence type="ECO:0000256" key="4">
    <source>
        <dbReference type="ARBA" id="ARBA00023055"/>
    </source>
</evidence>
<dbReference type="GO" id="GO:0060228">
    <property type="term" value="F:phosphatidylcholine-sterol O-acyltransferase activator activity"/>
    <property type="evidence" value="ECO:0007669"/>
    <property type="project" value="TreeGrafter"/>
</dbReference>
<dbReference type="Gene3D" id="1.20.120.20">
    <property type="entry name" value="Apolipoprotein"/>
    <property type="match status" value="1"/>
</dbReference>
<dbReference type="Proteomes" id="UP000515159">
    <property type="component" value="Chromosome 13"/>
</dbReference>
<keyword evidence="3" id="KW-0345">HDL</keyword>
<proteinExistence type="predicted"/>
<dbReference type="GO" id="GO:0042627">
    <property type="term" value="C:chylomicron"/>
    <property type="evidence" value="ECO:0007669"/>
    <property type="project" value="TreeGrafter"/>
</dbReference>
<keyword evidence="7" id="KW-1185">Reference proteome</keyword>
<feature type="coiled-coil region" evidence="5">
    <location>
        <begin position="115"/>
        <end position="142"/>
    </location>
</feature>
<evidence type="ECO:0000256" key="1">
    <source>
        <dbReference type="ARBA" id="ARBA00022448"/>
    </source>
</evidence>
<gene>
    <name evidence="8" type="primary">APOA1</name>
</gene>
<sequence>MNLFAAIFTLLFLTGTQARYLWMNEEPQPPNYFSTYIDKVQRSMKDLWAEFEASEFGKQHDLKISEKFDHFSSNVANLREAIQPYVMNIREQIEKEVIGDLSDLKKIQPVLEQFHQRWRDQVIAYQEKVASLRQDLQQQAKDNFETFSEKVRPLTEDLRDQLRAEVVSFRANVAPFASDIHQTSMDKLKEMREKFEPFFKEYRHLVKKIQKQLSPMFQKIKDVVTSYCEEIRSTLFKESKLNSED</sequence>
<dbReference type="GO" id="GO:0055090">
    <property type="term" value="P:acylglycerol homeostasis"/>
    <property type="evidence" value="ECO:0007669"/>
    <property type="project" value="TreeGrafter"/>
</dbReference>
<dbReference type="OrthoDB" id="8727817at2759"/>
<dbReference type="GO" id="GO:0008203">
    <property type="term" value="P:cholesterol metabolic process"/>
    <property type="evidence" value="ECO:0007669"/>
    <property type="project" value="TreeGrafter"/>
</dbReference>
<dbReference type="GO" id="GO:0034361">
    <property type="term" value="C:very-low-density lipoprotein particle"/>
    <property type="evidence" value="ECO:0007669"/>
    <property type="project" value="TreeGrafter"/>
</dbReference>
<dbReference type="InterPro" id="IPR050163">
    <property type="entry name" value="Apolipoprotein_A1/A4/E"/>
</dbReference>
<keyword evidence="5" id="KW-0175">Coiled coil</keyword>
<dbReference type="SUPFAM" id="SSF58113">
    <property type="entry name" value="Apolipoprotein A-I"/>
    <property type="match status" value="1"/>
</dbReference>
<dbReference type="GeneID" id="117347116"/>
<dbReference type="GO" id="GO:0033344">
    <property type="term" value="P:cholesterol efflux"/>
    <property type="evidence" value="ECO:0007669"/>
    <property type="project" value="TreeGrafter"/>
</dbReference>
<feature type="signal peptide" evidence="6">
    <location>
        <begin position="1"/>
        <end position="18"/>
    </location>
</feature>
<reference evidence="8" key="1">
    <citation type="submission" date="2025-08" db="UniProtKB">
        <authorList>
            <consortium name="RefSeq"/>
        </authorList>
    </citation>
    <scope>IDENTIFICATION</scope>
</reference>
<accession>A0A6P8PFC0</accession>
<evidence type="ECO:0000256" key="3">
    <source>
        <dbReference type="ARBA" id="ARBA00022850"/>
    </source>
</evidence>
<dbReference type="InParanoid" id="A0A6P8PFC0"/>
<keyword evidence="4" id="KW-0445">Lipid transport</keyword>
<dbReference type="PANTHER" id="PTHR18976">
    <property type="entry name" value="APOLIPOPROTEIN"/>
    <property type="match status" value="1"/>
</dbReference>
<feature type="chain" id="PRO_5027700663" evidence="6">
    <location>
        <begin position="19"/>
        <end position="245"/>
    </location>
</feature>
<dbReference type="AlphaFoldDB" id="A0A6P8PFC0"/>
<dbReference type="RefSeq" id="XP_033773438.1">
    <property type="nucleotide sequence ID" value="XM_033917547.1"/>
</dbReference>
<dbReference type="GO" id="GO:0034364">
    <property type="term" value="C:high-density lipoprotein particle"/>
    <property type="evidence" value="ECO:0007669"/>
    <property type="project" value="UniProtKB-KW"/>
</dbReference>
<dbReference type="CTD" id="335"/>
<dbReference type="GO" id="GO:0120020">
    <property type="term" value="F:cholesterol transfer activity"/>
    <property type="evidence" value="ECO:0007669"/>
    <property type="project" value="TreeGrafter"/>
</dbReference>
<dbReference type="GO" id="GO:1903561">
    <property type="term" value="C:extracellular vesicle"/>
    <property type="evidence" value="ECO:0007669"/>
    <property type="project" value="TreeGrafter"/>
</dbReference>
<keyword evidence="1" id="KW-0813">Transport</keyword>
<evidence type="ECO:0000313" key="7">
    <source>
        <dbReference type="Proteomes" id="UP000515159"/>
    </source>
</evidence>
<organism evidence="7 8">
    <name type="scientific">Geotrypetes seraphini</name>
    <name type="common">Gaboon caecilian</name>
    <name type="synonym">Caecilia seraphini</name>
    <dbReference type="NCBI Taxonomy" id="260995"/>
    <lineage>
        <taxon>Eukaryota</taxon>
        <taxon>Metazoa</taxon>
        <taxon>Chordata</taxon>
        <taxon>Craniata</taxon>
        <taxon>Vertebrata</taxon>
        <taxon>Euteleostomi</taxon>
        <taxon>Amphibia</taxon>
        <taxon>Gymnophiona</taxon>
        <taxon>Geotrypetes</taxon>
    </lineage>
</organism>